<gene>
    <name evidence="2" type="ORF">PXEA_LOCUS6402</name>
</gene>
<keyword evidence="3" id="KW-1185">Reference proteome</keyword>
<accession>A0A448WJ61</accession>
<name>A0A448WJ61_9PLAT</name>
<dbReference type="EMBL" id="CAAALY010016389">
    <property type="protein sequence ID" value="VEL12962.1"/>
    <property type="molecule type" value="Genomic_DNA"/>
</dbReference>
<comment type="caution">
    <text evidence="2">The sequence shown here is derived from an EMBL/GenBank/DDBJ whole genome shotgun (WGS) entry which is preliminary data.</text>
</comment>
<organism evidence="2 3">
    <name type="scientific">Protopolystoma xenopodis</name>
    <dbReference type="NCBI Taxonomy" id="117903"/>
    <lineage>
        <taxon>Eukaryota</taxon>
        <taxon>Metazoa</taxon>
        <taxon>Spiralia</taxon>
        <taxon>Lophotrochozoa</taxon>
        <taxon>Platyhelminthes</taxon>
        <taxon>Monogenea</taxon>
        <taxon>Polyopisthocotylea</taxon>
        <taxon>Polystomatidea</taxon>
        <taxon>Polystomatidae</taxon>
        <taxon>Protopolystoma</taxon>
    </lineage>
</organism>
<feature type="compositionally biased region" description="Polar residues" evidence="1">
    <location>
        <begin position="60"/>
        <end position="70"/>
    </location>
</feature>
<feature type="region of interest" description="Disordered" evidence="1">
    <location>
        <begin position="47"/>
        <end position="70"/>
    </location>
</feature>
<evidence type="ECO:0000313" key="3">
    <source>
        <dbReference type="Proteomes" id="UP000784294"/>
    </source>
</evidence>
<evidence type="ECO:0000313" key="2">
    <source>
        <dbReference type="EMBL" id="VEL12962.1"/>
    </source>
</evidence>
<dbReference type="AlphaFoldDB" id="A0A448WJ61"/>
<sequence>MLPRSDDVHHVTDESFAPFHWNRVRLPREQSQHECFTKANRQLVKRNLPSSSGGVDLRISSPNTFTRNGSKLNNKGICSIKLGCHDN</sequence>
<reference evidence="2" key="1">
    <citation type="submission" date="2018-11" db="EMBL/GenBank/DDBJ databases">
        <authorList>
            <consortium name="Pathogen Informatics"/>
        </authorList>
    </citation>
    <scope>NUCLEOTIDE SEQUENCE</scope>
</reference>
<proteinExistence type="predicted"/>
<protein>
    <submittedName>
        <fullName evidence="2">Uncharacterized protein</fullName>
    </submittedName>
</protein>
<dbReference type="Proteomes" id="UP000784294">
    <property type="component" value="Unassembled WGS sequence"/>
</dbReference>
<evidence type="ECO:0000256" key="1">
    <source>
        <dbReference type="SAM" id="MobiDB-lite"/>
    </source>
</evidence>